<accession>A0A816DRP3</accession>
<comment type="caution">
    <text evidence="2">The sequence shown here is derived from an EMBL/GenBank/DDBJ whole genome shotgun (WGS) entry which is preliminary data.</text>
</comment>
<evidence type="ECO:0000313" key="1">
    <source>
        <dbReference type="EMBL" id="CAF1454691.1"/>
    </source>
</evidence>
<dbReference type="EMBL" id="CAJNOL010008952">
    <property type="protein sequence ID" value="CAF1640093.1"/>
    <property type="molecule type" value="Genomic_DNA"/>
</dbReference>
<dbReference type="EMBL" id="CAJNOH010007306">
    <property type="protein sequence ID" value="CAF1454691.1"/>
    <property type="molecule type" value="Genomic_DNA"/>
</dbReference>
<organism evidence="2 3">
    <name type="scientific">Rotaria sordida</name>
    <dbReference type="NCBI Taxonomy" id="392033"/>
    <lineage>
        <taxon>Eukaryota</taxon>
        <taxon>Metazoa</taxon>
        <taxon>Spiralia</taxon>
        <taxon>Gnathifera</taxon>
        <taxon>Rotifera</taxon>
        <taxon>Eurotatoria</taxon>
        <taxon>Bdelloidea</taxon>
        <taxon>Philodinida</taxon>
        <taxon>Philodinidae</taxon>
        <taxon>Rotaria</taxon>
    </lineage>
</organism>
<proteinExistence type="predicted"/>
<reference evidence="2" key="1">
    <citation type="submission" date="2021-02" db="EMBL/GenBank/DDBJ databases">
        <authorList>
            <person name="Nowell W R."/>
        </authorList>
    </citation>
    <scope>NUCLEOTIDE SEQUENCE</scope>
</reference>
<dbReference type="Proteomes" id="UP000663854">
    <property type="component" value="Unassembled WGS sequence"/>
</dbReference>
<sequence>QSTDREENVPLEIEYNFEKINSIIMTSVAHVNEHRDEDEVLFDFNVIF</sequence>
<feature type="non-terminal residue" evidence="2">
    <location>
        <position position="1"/>
    </location>
</feature>
<name>A0A816DRP3_9BILA</name>
<gene>
    <name evidence="2" type="ORF">JXQ802_LOCUS53063</name>
    <name evidence="1" type="ORF">PYM288_LOCUS36696</name>
</gene>
<evidence type="ECO:0000313" key="2">
    <source>
        <dbReference type="EMBL" id="CAF1640093.1"/>
    </source>
</evidence>
<evidence type="ECO:0000313" key="3">
    <source>
        <dbReference type="Proteomes" id="UP000663870"/>
    </source>
</evidence>
<protein>
    <submittedName>
        <fullName evidence="2">Uncharacterized protein</fullName>
    </submittedName>
</protein>
<dbReference type="AlphaFoldDB" id="A0A816DRP3"/>
<dbReference type="Proteomes" id="UP000663870">
    <property type="component" value="Unassembled WGS sequence"/>
</dbReference>
<keyword evidence="3" id="KW-1185">Reference proteome</keyword>